<dbReference type="AlphaFoldDB" id="A0A9W6AYG2"/>
<accession>A0A9W6AYG2</accession>
<evidence type="ECO:0000313" key="1">
    <source>
        <dbReference type="EMBL" id="GLA89972.1"/>
    </source>
</evidence>
<organism evidence="1 2">
    <name type="scientific">Aspergillus tubingensis</name>
    <dbReference type="NCBI Taxonomy" id="5068"/>
    <lineage>
        <taxon>Eukaryota</taxon>
        <taxon>Fungi</taxon>
        <taxon>Dikarya</taxon>
        <taxon>Ascomycota</taxon>
        <taxon>Pezizomycotina</taxon>
        <taxon>Eurotiomycetes</taxon>
        <taxon>Eurotiomycetidae</taxon>
        <taxon>Eurotiales</taxon>
        <taxon>Aspergillaceae</taxon>
        <taxon>Aspergillus</taxon>
        <taxon>Aspergillus subgen. Circumdati</taxon>
    </lineage>
</organism>
<gene>
    <name evidence="1" type="ORF">AtubIFM56815_005517</name>
</gene>
<dbReference type="EMBL" id="BRPE01000020">
    <property type="protein sequence ID" value="GLA89972.1"/>
    <property type="molecule type" value="Genomic_DNA"/>
</dbReference>
<sequence>MASAEQAIESLPEVSRTIGSLYSDILNQIRSENPRAYDVAFRVISWLLCMYEPLSPSAIMKAISTDFPGNFQIWLPNLLETCSNLVVHDKKIGTLRFAHITFKNTWKLYRNSIVLTHARAAHDCLSVCARKLPLNAGPVEVSWTSRSRPSSRCRKAPAKCRPVRAFSPGATHHDCDYGGSYRTARSREEEY</sequence>
<name>A0A9W6AYG2_ASPTU</name>
<proteinExistence type="predicted"/>
<comment type="caution">
    <text evidence="1">The sequence shown here is derived from an EMBL/GenBank/DDBJ whole genome shotgun (WGS) entry which is preliminary data.</text>
</comment>
<dbReference type="Proteomes" id="UP001144157">
    <property type="component" value="Unassembled WGS sequence"/>
</dbReference>
<protein>
    <submittedName>
        <fullName evidence="1">Uncharacterized protein</fullName>
    </submittedName>
</protein>
<evidence type="ECO:0000313" key="2">
    <source>
        <dbReference type="Proteomes" id="UP001144157"/>
    </source>
</evidence>
<reference evidence="1" key="1">
    <citation type="submission" date="2022-07" db="EMBL/GenBank/DDBJ databases">
        <title>Taxonomy of Aspergillus series Nigri: significant species reduction supported by multi-species coalescent approaches.</title>
        <authorList>
            <person name="Bian C."/>
            <person name="Kusuya Y."/>
            <person name="Sklenar F."/>
            <person name="D'hooge E."/>
            <person name="Yaguchi T."/>
            <person name="Takahashi H."/>
            <person name="Hubka V."/>
        </authorList>
    </citation>
    <scope>NUCLEOTIDE SEQUENCE</scope>
    <source>
        <strain evidence="1">IFM 56815</strain>
    </source>
</reference>